<keyword evidence="5" id="KW-0479">Metal-binding</keyword>
<dbReference type="GO" id="GO:0032259">
    <property type="term" value="P:methylation"/>
    <property type="evidence" value="ECO:0007669"/>
    <property type="project" value="UniProtKB-KW"/>
</dbReference>
<dbReference type="Proteomes" id="UP000325902">
    <property type="component" value="Unassembled WGS sequence"/>
</dbReference>
<dbReference type="InterPro" id="IPR010233">
    <property type="entry name" value="UbiG_MeTrfase"/>
</dbReference>
<dbReference type="EC" id="2.1.1.114" evidence="5"/>
<feature type="binding site" evidence="5">
    <location>
        <position position="193"/>
    </location>
    <ligand>
        <name>S-adenosyl-L-methionine</name>
        <dbReference type="ChEBI" id="CHEBI:59789"/>
    </ligand>
</feature>
<keyword evidence="1 5" id="KW-0489">Methyltransferase</keyword>
<feature type="binding site" evidence="5">
    <location>
        <position position="194"/>
    </location>
    <ligand>
        <name>Mg(2+)</name>
        <dbReference type="ChEBI" id="CHEBI:18420"/>
    </ligand>
</feature>
<feature type="binding site" evidence="5">
    <location>
        <position position="145"/>
    </location>
    <ligand>
        <name>S-adenosyl-L-methionine</name>
        <dbReference type="ChEBI" id="CHEBI:59789"/>
    </ligand>
</feature>
<keyword evidence="4 5" id="KW-0949">S-adenosyl-L-methionine</keyword>
<comment type="catalytic activity">
    <reaction evidence="5">
        <text>a 3,4-dihydroxy-5-(all-trans-polyprenyl)benzoate + S-adenosyl-L-methionine = a 4-hydroxy-3-methoxy-5-(all-trans-polyprenyl)benzoate + S-adenosyl-L-homocysteine + H(+)</text>
        <dbReference type="Rhea" id="RHEA:44452"/>
        <dbReference type="Rhea" id="RHEA-COMP:10930"/>
        <dbReference type="Rhea" id="RHEA-COMP:10931"/>
        <dbReference type="ChEBI" id="CHEBI:15378"/>
        <dbReference type="ChEBI" id="CHEBI:57856"/>
        <dbReference type="ChEBI" id="CHEBI:59789"/>
        <dbReference type="ChEBI" id="CHEBI:64694"/>
        <dbReference type="ChEBI" id="CHEBI:84443"/>
        <dbReference type="EC" id="2.1.1.114"/>
    </reaction>
</comment>
<evidence type="ECO:0000256" key="4">
    <source>
        <dbReference type="ARBA" id="ARBA00022691"/>
    </source>
</evidence>
<keyword evidence="5" id="KW-0496">Mitochondrion</keyword>
<comment type="caution">
    <text evidence="6">The sequence shown here is derived from an EMBL/GenBank/DDBJ whole genome shotgun (WGS) entry which is preliminary data.</text>
</comment>
<protein>
    <recommendedName>
        <fullName evidence="5">Ubiquinone biosynthesis O-methyltransferase, mitochondrial</fullName>
    </recommendedName>
    <alternativeName>
        <fullName evidence="5">3-demethylubiquinol 3-O-methyltransferase</fullName>
        <ecNumber evidence="5">2.1.1.64</ecNumber>
    </alternativeName>
    <alternativeName>
        <fullName evidence="5">3-demethylubiquinone 3-O-methyltransferase</fullName>
        <ecNumber evidence="5">2.1.1.-</ecNumber>
    </alternativeName>
    <alternativeName>
        <fullName evidence="5">Polyprenyldihydroxybenzoate methyltransferase</fullName>
        <ecNumber evidence="5">2.1.1.114</ecNumber>
    </alternativeName>
</protein>
<dbReference type="GO" id="GO:0010420">
    <property type="term" value="F:polyprenyldihydroxybenzoate methyltransferase activity"/>
    <property type="evidence" value="ECO:0007669"/>
    <property type="project" value="UniProtKB-UniRule"/>
</dbReference>
<comment type="similarity">
    <text evidence="5">Belongs to the class I-like SAM-binding methyltransferase superfamily. UbiG/COQ3 family.</text>
</comment>
<keyword evidence="7" id="KW-1185">Reference proteome</keyword>
<feature type="binding site" evidence="5">
    <location>
        <position position="97"/>
    </location>
    <ligand>
        <name>S-adenosyl-L-methionine</name>
        <dbReference type="ChEBI" id="CHEBI:59789"/>
    </ligand>
</feature>
<accession>A0A5N5DTE1</accession>
<feature type="binding site" evidence="5">
    <location>
        <position position="122"/>
    </location>
    <ligand>
        <name>S-adenosyl-L-methionine</name>
        <dbReference type="ChEBI" id="CHEBI:59789"/>
    </ligand>
</feature>
<feature type="binding site" evidence="5">
    <location>
        <position position="197"/>
    </location>
    <ligand>
        <name>Mg(2+)</name>
        <dbReference type="ChEBI" id="CHEBI:18420"/>
    </ligand>
</feature>
<proteinExistence type="inferred from homology"/>
<comment type="cofactor">
    <cofactor evidence="5">
        <name>Mg(2+)</name>
        <dbReference type="ChEBI" id="CHEBI:18420"/>
    </cofactor>
</comment>
<dbReference type="HAMAP" id="MF_00472">
    <property type="entry name" value="UbiG"/>
    <property type="match status" value="1"/>
</dbReference>
<dbReference type="Pfam" id="PF13489">
    <property type="entry name" value="Methyltransf_23"/>
    <property type="match status" value="1"/>
</dbReference>
<dbReference type="CDD" id="cd02440">
    <property type="entry name" value="AdoMet_MTases"/>
    <property type="match status" value="1"/>
</dbReference>
<evidence type="ECO:0000256" key="1">
    <source>
        <dbReference type="ARBA" id="ARBA00022603"/>
    </source>
</evidence>
<dbReference type="OrthoDB" id="3265906at2759"/>
<keyword evidence="6" id="KW-0830">Ubiquinone</keyword>
<dbReference type="UniPathway" id="UPA00232"/>
<evidence type="ECO:0000256" key="2">
    <source>
        <dbReference type="ARBA" id="ARBA00022679"/>
    </source>
</evidence>
<dbReference type="NCBIfam" id="TIGR01983">
    <property type="entry name" value="UbiG"/>
    <property type="match status" value="1"/>
</dbReference>
<dbReference type="EC" id="2.1.1.-" evidence="5"/>
<dbReference type="PANTHER" id="PTHR43464">
    <property type="entry name" value="METHYLTRANSFERASE"/>
    <property type="match status" value="1"/>
</dbReference>
<feature type="binding site" evidence="5">
    <location>
        <position position="198"/>
    </location>
    <ligand>
        <name>Mg(2+)</name>
        <dbReference type="ChEBI" id="CHEBI:18420"/>
    </ligand>
</feature>
<keyword evidence="5" id="KW-0472">Membrane</keyword>
<comment type="catalytic activity">
    <reaction evidence="5">
        <text>a 3-demethylubiquinol + S-adenosyl-L-methionine = a ubiquinol + S-adenosyl-L-homocysteine + H(+)</text>
        <dbReference type="Rhea" id="RHEA:44380"/>
        <dbReference type="Rhea" id="RHEA-COMP:9566"/>
        <dbReference type="Rhea" id="RHEA-COMP:10914"/>
        <dbReference type="ChEBI" id="CHEBI:15378"/>
        <dbReference type="ChEBI" id="CHEBI:17976"/>
        <dbReference type="ChEBI" id="CHEBI:57856"/>
        <dbReference type="ChEBI" id="CHEBI:59789"/>
        <dbReference type="ChEBI" id="CHEBI:84422"/>
        <dbReference type="EC" id="2.1.1.64"/>
    </reaction>
</comment>
<keyword evidence="3 5" id="KW-0831">Ubiquinone biosynthesis</keyword>
<comment type="catalytic activity">
    <reaction evidence="5">
        <text>a 3-demethylubiquinone + S-adenosyl-L-methionine = a ubiquinone + S-adenosyl-L-homocysteine</text>
        <dbReference type="Rhea" id="RHEA:81215"/>
        <dbReference type="Rhea" id="RHEA-COMP:9565"/>
        <dbReference type="Rhea" id="RHEA-COMP:19654"/>
        <dbReference type="ChEBI" id="CHEBI:16389"/>
        <dbReference type="ChEBI" id="CHEBI:57856"/>
        <dbReference type="ChEBI" id="CHEBI:59789"/>
        <dbReference type="ChEBI" id="CHEBI:231825"/>
    </reaction>
</comment>
<dbReference type="AlphaFoldDB" id="A0A5N5DTE1"/>
<reference evidence="6 7" key="1">
    <citation type="journal article" date="2019" name="Sci. Rep.">
        <title>A multi-omics analysis of the grapevine pathogen Lasiodiplodia theobromae reveals that temperature affects the expression of virulence- and pathogenicity-related genes.</title>
        <authorList>
            <person name="Felix C."/>
            <person name="Meneses R."/>
            <person name="Goncalves M.F.M."/>
            <person name="Tilleman L."/>
            <person name="Duarte A.S."/>
            <person name="Jorrin-Novo J.V."/>
            <person name="Van de Peer Y."/>
            <person name="Deforce D."/>
            <person name="Van Nieuwerburgh F."/>
            <person name="Esteves A.C."/>
            <person name="Alves A."/>
        </authorList>
    </citation>
    <scope>NUCLEOTIDE SEQUENCE [LARGE SCALE GENOMIC DNA]</scope>
    <source>
        <strain evidence="6 7">LA-SOL3</strain>
    </source>
</reference>
<dbReference type="GO" id="GO:0046872">
    <property type="term" value="F:metal ion binding"/>
    <property type="evidence" value="ECO:0007669"/>
    <property type="project" value="UniProtKB-KW"/>
</dbReference>
<dbReference type="PANTHER" id="PTHR43464:SF19">
    <property type="entry name" value="UBIQUINONE BIOSYNTHESIS O-METHYLTRANSFERASE, MITOCHONDRIAL"/>
    <property type="match status" value="1"/>
</dbReference>
<comment type="function">
    <text evidence="5">O-methyltransferase required for two non-consecutive steps during ubiquinone biosynthesis. Catalyzes the 2 O-methylation of 3,4-dihydroxy-5-(all-trans-polyprenyl)benzoic acid into 4-hydroxy-3-methoxy-5-(all-trans-polyprenyl)benzoic acid. Also catalyzes the last step of ubiquinone biosynthesis by mediating methylation of 3-demethylubiquinone into ubiquinone. Also able to mediate the methylation of 3-demethylubiquinol into ubiquinol.</text>
</comment>
<evidence type="ECO:0000256" key="5">
    <source>
        <dbReference type="HAMAP-Rule" id="MF_03190"/>
    </source>
</evidence>
<sequence length="308" mass="34077">MASRRAASALRTLETASTAHPRLVRTKLWSFRQSSLSATHRPSAASSSSRFFSTTSVPNNGHGSVDPTEVSHFNALASSWWDPHGPSRLLHLMNQMRHPFIQRCLASQSSPPPSRLRYLDVGCGGGIFAESAARQPTTASVLGIDPTPEVLAVAEAHKRQDPLLMEDGRLTYKNIPIEQLPLDGEGFDVVSCFEVVEHVATPTEFLQQLIAHVRPGGWLVGSTIARTWTSWATTIVAAEDILRMVPKGTHDWNKYINDDELSRWFATQAGLESPRIMGVMYVPGLGWKEVPRSEKFGNYFFAVRKAEV</sequence>
<dbReference type="GO" id="GO:0061542">
    <property type="term" value="F:3-demethylubiquinol 3-O-methyltransferase activity"/>
    <property type="evidence" value="ECO:0007669"/>
    <property type="project" value="UniProtKB-UniRule"/>
</dbReference>
<evidence type="ECO:0000256" key="3">
    <source>
        <dbReference type="ARBA" id="ARBA00022688"/>
    </source>
</evidence>
<dbReference type="Gene3D" id="3.40.50.150">
    <property type="entry name" value="Vaccinia Virus protein VP39"/>
    <property type="match status" value="1"/>
</dbReference>
<comment type="subcellular location">
    <subcellularLocation>
        <location evidence="5">Mitochondrion inner membrane</location>
        <topology evidence="5">Peripheral membrane protein</topology>
        <orientation evidence="5">Matrix side</orientation>
    </subcellularLocation>
</comment>
<keyword evidence="5" id="KW-0999">Mitochondrion inner membrane</keyword>
<keyword evidence="2 5" id="KW-0808">Transferase</keyword>
<dbReference type="InterPro" id="IPR029063">
    <property type="entry name" value="SAM-dependent_MTases_sf"/>
</dbReference>
<dbReference type="EMBL" id="VCHE01000007">
    <property type="protein sequence ID" value="KAB2579504.1"/>
    <property type="molecule type" value="Genomic_DNA"/>
</dbReference>
<dbReference type="EC" id="2.1.1.64" evidence="5"/>
<keyword evidence="5" id="KW-0460">Magnesium</keyword>
<evidence type="ECO:0000313" key="6">
    <source>
        <dbReference type="EMBL" id="KAB2579504.1"/>
    </source>
</evidence>
<dbReference type="GO" id="GO:0031314">
    <property type="term" value="C:extrinsic component of mitochondrial inner membrane"/>
    <property type="evidence" value="ECO:0007669"/>
    <property type="project" value="UniProtKB-UniRule"/>
</dbReference>
<name>A0A5N5DTE1_9PEZI</name>
<comment type="pathway">
    <text evidence="5">Cofactor biosynthesis; ubiquinone biosynthesis.</text>
</comment>
<evidence type="ECO:0000313" key="7">
    <source>
        <dbReference type="Proteomes" id="UP000325902"/>
    </source>
</evidence>
<organism evidence="6 7">
    <name type="scientific">Lasiodiplodia theobromae</name>
    <dbReference type="NCBI Taxonomy" id="45133"/>
    <lineage>
        <taxon>Eukaryota</taxon>
        <taxon>Fungi</taxon>
        <taxon>Dikarya</taxon>
        <taxon>Ascomycota</taxon>
        <taxon>Pezizomycotina</taxon>
        <taxon>Dothideomycetes</taxon>
        <taxon>Dothideomycetes incertae sedis</taxon>
        <taxon>Botryosphaeriales</taxon>
        <taxon>Botryosphaeriaceae</taxon>
        <taxon>Lasiodiplodia</taxon>
    </lineage>
</organism>
<comment type="subunit">
    <text evidence="5">Component of a multi-subunit COQ enzyme complex, composed of at least COQ3, COQ4, COQ5, COQ6, COQ7 and COQ9.</text>
</comment>
<dbReference type="SUPFAM" id="SSF53335">
    <property type="entry name" value="S-adenosyl-L-methionine-dependent methyltransferases"/>
    <property type="match status" value="1"/>
</dbReference>
<gene>
    <name evidence="6" type="primary">coq3</name>
    <name evidence="5" type="synonym">COQ3</name>
    <name evidence="6" type="ORF">DBV05_g1972</name>
</gene>